<dbReference type="AlphaFoldDB" id="A0ABD2GIM7"/>
<keyword evidence="5" id="KW-0732">Signal</keyword>
<dbReference type="SMART" id="SM00409">
    <property type="entry name" value="IG"/>
    <property type="match status" value="2"/>
</dbReference>
<dbReference type="Gene3D" id="2.60.40.10">
    <property type="entry name" value="Immunoglobulins"/>
    <property type="match status" value="5"/>
</dbReference>
<dbReference type="InterPro" id="IPR050380">
    <property type="entry name" value="Immune_Resp_Modulators"/>
</dbReference>
<dbReference type="PROSITE" id="PS50835">
    <property type="entry name" value="IG_LIKE"/>
    <property type="match status" value="4"/>
</dbReference>
<feature type="domain" description="Ig-like" evidence="6">
    <location>
        <begin position="145"/>
        <end position="243"/>
    </location>
</feature>
<evidence type="ECO:0000256" key="1">
    <source>
        <dbReference type="ARBA" id="ARBA00022859"/>
    </source>
</evidence>
<protein>
    <recommendedName>
        <fullName evidence="6">Ig-like domain-containing protein</fullName>
    </recommendedName>
</protein>
<evidence type="ECO:0000256" key="4">
    <source>
        <dbReference type="ARBA" id="ARBA00043265"/>
    </source>
</evidence>
<dbReference type="PANTHER" id="PTHR23411">
    <property type="entry name" value="TAPASIN"/>
    <property type="match status" value="1"/>
</dbReference>
<evidence type="ECO:0000259" key="6">
    <source>
        <dbReference type="PROSITE" id="PS50835"/>
    </source>
</evidence>
<feature type="chain" id="PRO_5044797241" description="Ig-like domain-containing protein" evidence="5">
    <location>
        <begin position="21"/>
        <end position="602"/>
    </location>
</feature>
<dbReference type="CDD" id="cd04981">
    <property type="entry name" value="IgV_H"/>
    <property type="match status" value="1"/>
</dbReference>
<dbReference type="CDD" id="cd05768">
    <property type="entry name" value="IgC1_CH3_IgAGD_CH4_IgAEM"/>
    <property type="match status" value="1"/>
</dbReference>
<keyword evidence="3" id="KW-0393">Immunoglobulin domain</keyword>
<dbReference type="GO" id="GO:0002250">
    <property type="term" value="P:adaptive immune response"/>
    <property type="evidence" value="ECO:0007669"/>
    <property type="project" value="UniProtKB-KW"/>
</dbReference>
<keyword evidence="1" id="KW-0391">Immunity</keyword>
<proteinExistence type="predicted"/>
<feature type="domain" description="Ig-like" evidence="6">
    <location>
        <begin position="34"/>
        <end position="116"/>
    </location>
</feature>
<feature type="domain" description="Ig-like" evidence="6">
    <location>
        <begin position="247"/>
        <end position="350"/>
    </location>
</feature>
<name>A0ABD2GIM7_PAGBO</name>
<sequence>MMDYRTGLLLLTVCWAGVDGQTLTESEPVTKRPGESHRLTCTASGFTFSSQWMAWVRQAPGKGLEWIALIHPTSSSYIYYSESVKGRFTISRENNRQQVSLQMNSLTAVDSAVYYCARYSDGYFDYWGKGTQVAVTSATATVTAPTVFPLMQCGSGTGGTVTLGCLATGFAPSALTYGWSEKGVGLPLTDFIQYPPIQKNNLYQGVSQIQVSRADWDAKKEFTCTVTHQAGTAQSDFKKPEVEYRDPTLKVLASISSGDSETYLSCWASDFSPAEYEIKWLTINNQEITTKIHEMKTLPLERKDENGTLLYSVAHILTMNSSDPTLNIPVTCLFEGKGEKGPSNKNKTITITKCYDDPPPTQSCGSTGCPEADADVNILNPSMEDMLLHHKGTVTCSVKINKPSLDKISWQSETGNPILDAIPTTNLKGRTGVFNADLTITYEEWVKGTKFVCNVEHEEWMEPVKTPYQRVNGGTTQRPSVFMLPPLEHTKKETVTLTCLVKDFYPKYVFVAWLVDDQETGLQYNTTSPIENQGSYSAYGQLTLSLEQWNDNDTVFSCVVYHESMVKTGTKAIVRSIGHRTFERTNLVNLNMNIPDTCNPRN</sequence>
<dbReference type="InterPro" id="IPR013106">
    <property type="entry name" value="Ig_V-set"/>
</dbReference>
<dbReference type="PROSITE" id="PS00290">
    <property type="entry name" value="IG_MHC"/>
    <property type="match status" value="3"/>
</dbReference>
<feature type="signal peptide" evidence="5">
    <location>
        <begin position="1"/>
        <end position="20"/>
    </location>
</feature>
<accession>A0ABD2GIM7</accession>
<reference evidence="7 8" key="2">
    <citation type="journal article" date="2024" name="G3 (Bethesda)">
        <title>The genome of the cryopelagic Antarctic bald notothen, Trematomus borchgrevinki.</title>
        <authorList>
            <person name="Rayamajhi N."/>
            <person name="Rivera-Colon A.G."/>
            <person name="Minhas B.F."/>
            <person name="Cheng C.C."/>
            <person name="Catchen J.M."/>
        </authorList>
    </citation>
    <scope>NUCLEOTIDE SEQUENCE [LARGE SCALE GENOMIC DNA]</scope>
    <source>
        <strain evidence="7">AGRC-2024</strain>
    </source>
</reference>
<dbReference type="FunFam" id="2.60.40.10:FF:001878">
    <property type="entry name" value="Immunoglobulin heavy variable 1-4"/>
    <property type="match status" value="1"/>
</dbReference>
<keyword evidence="4" id="KW-1280">Immunoglobulin</keyword>
<reference evidence="7 8" key="1">
    <citation type="journal article" date="2022" name="G3 (Bethesda)">
        <title>Evaluating Illumina-, Nanopore-, and PacBio-based genome assembly strategies with the bald notothen, Trematomus borchgrevinki.</title>
        <authorList>
            <person name="Rayamajhi N."/>
            <person name="Cheng C.C."/>
            <person name="Catchen J.M."/>
        </authorList>
    </citation>
    <scope>NUCLEOTIDE SEQUENCE [LARGE SCALE GENOMIC DNA]</scope>
    <source>
        <strain evidence="7">AGRC-2024</strain>
    </source>
</reference>
<dbReference type="InterPro" id="IPR007110">
    <property type="entry name" value="Ig-like_dom"/>
</dbReference>
<dbReference type="FunFam" id="2.60.40.10:FF:002350">
    <property type="entry name" value="Immunoglobulin heavy variable 1-4"/>
    <property type="match status" value="1"/>
</dbReference>
<dbReference type="CDD" id="cd21819">
    <property type="entry name" value="IgC1_CH1_IgM"/>
    <property type="match status" value="1"/>
</dbReference>
<dbReference type="GO" id="GO:0019814">
    <property type="term" value="C:immunoglobulin complex"/>
    <property type="evidence" value="ECO:0007669"/>
    <property type="project" value="UniProtKB-KW"/>
</dbReference>
<dbReference type="InterPro" id="IPR013783">
    <property type="entry name" value="Ig-like_fold"/>
</dbReference>
<evidence type="ECO:0000256" key="2">
    <source>
        <dbReference type="ARBA" id="ARBA00023130"/>
    </source>
</evidence>
<feature type="domain" description="Ig-like" evidence="6">
    <location>
        <begin position="479"/>
        <end position="574"/>
    </location>
</feature>
<evidence type="ECO:0000256" key="5">
    <source>
        <dbReference type="SAM" id="SignalP"/>
    </source>
</evidence>
<dbReference type="SUPFAM" id="SSF48726">
    <property type="entry name" value="Immunoglobulin"/>
    <property type="match status" value="5"/>
</dbReference>
<organism evidence="7 8">
    <name type="scientific">Pagothenia borchgrevinki</name>
    <name type="common">Bald rockcod</name>
    <name type="synonym">Trematomus borchgrevinki</name>
    <dbReference type="NCBI Taxonomy" id="8213"/>
    <lineage>
        <taxon>Eukaryota</taxon>
        <taxon>Metazoa</taxon>
        <taxon>Chordata</taxon>
        <taxon>Craniata</taxon>
        <taxon>Vertebrata</taxon>
        <taxon>Euteleostomi</taxon>
        <taxon>Actinopterygii</taxon>
        <taxon>Neopterygii</taxon>
        <taxon>Teleostei</taxon>
        <taxon>Neoteleostei</taxon>
        <taxon>Acanthomorphata</taxon>
        <taxon>Eupercaria</taxon>
        <taxon>Perciformes</taxon>
        <taxon>Notothenioidei</taxon>
        <taxon>Nototheniidae</taxon>
        <taxon>Pagothenia</taxon>
    </lineage>
</organism>
<dbReference type="InterPro" id="IPR003597">
    <property type="entry name" value="Ig_C1-set"/>
</dbReference>
<dbReference type="Proteomes" id="UP001619887">
    <property type="component" value="Unassembled WGS sequence"/>
</dbReference>
<dbReference type="SMART" id="SM00406">
    <property type="entry name" value="IGv"/>
    <property type="match status" value="1"/>
</dbReference>
<evidence type="ECO:0000313" key="8">
    <source>
        <dbReference type="Proteomes" id="UP001619887"/>
    </source>
</evidence>
<evidence type="ECO:0000313" key="7">
    <source>
        <dbReference type="EMBL" id="KAL3053944.1"/>
    </source>
</evidence>
<dbReference type="SMART" id="SM00407">
    <property type="entry name" value="IGc1"/>
    <property type="match status" value="3"/>
</dbReference>
<dbReference type="FunFam" id="2.60.40.10:FF:000463">
    <property type="entry name" value="Immunoglobulin heavy constant gamma 1"/>
    <property type="match status" value="1"/>
</dbReference>
<dbReference type="InterPro" id="IPR003006">
    <property type="entry name" value="Ig/MHC_CS"/>
</dbReference>
<dbReference type="InterPro" id="IPR003599">
    <property type="entry name" value="Ig_sub"/>
</dbReference>
<dbReference type="EMBL" id="JBIYXZ010002078">
    <property type="protein sequence ID" value="KAL3053944.1"/>
    <property type="molecule type" value="Genomic_DNA"/>
</dbReference>
<dbReference type="Pfam" id="PF07686">
    <property type="entry name" value="V-set"/>
    <property type="match status" value="1"/>
</dbReference>
<evidence type="ECO:0000256" key="3">
    <source>
        <dbReference type="ARBA" id="ARBA00023319"/>
    </source>
</evidence>
<comment type="caution">
    <text evidence="7">The sequence shown here is derived from an EMBL/GenBank/DDBJ whole genome shotgun (WGS) entry which is preliminary data.</text>
</comment>
<dbReference type="InterPro" id="IPR036179">
    <property type="entry name" value="Ig-like_dom_sf"/>
</dbReference>
<keyword evidence="2" id="KW-1064">Adaptive immunity</keyword>
<keyword evidence="8" id="KW-1185">Reference proteome</keyword>
<gene>
    <name evidence="7" type="ORF">OYC64_006295</name>
</gene>
<dbReference type="Pfam" id="PF07654">
    <property type="entry name" value="C1-set"/>
    <property type="match status" value="3"/>
</dbReference>